<protein>
    <submittedName>
        <fullName evidence="2">Uncharacterized protein</fullName>
    </submittedName>
</protein>
<sequence>MDKKEQLLLNYYYEKLVNHTFDEKDVYAFLLLIRNRSKEIRWIQELADLAVQREQYTGYIKEYLVETRKKFENLGKTKAALRIEDVFSFKEIKTGMNKALAEYQLPGLANEHINDFVTCLISILQQIKIMDENEREIGKLFFSVSNKQIILMAEIEVTQNLFKKTNAVFPVLTTNNSYLDIKKQDRFDTPYLFADEAVEIINQEGKMEIIIPDRNCP</sequence>
<dbReference type="Proteomes" id="UP001178888">
    <property type="component" value="Unassembled WGS sequence"/>
</dbReference>
<evidence type="ECO:0000313" key="4">
    <source>
        <dbReference type="Proteomes" id="UP001178888"/>
    </source>
</evidence>
<dbReference type="RefSeq" id="WP_133336696.1">
    <property type="nucleotide sequence ID" value="NZ_JAVGVR010000001.1"/>
</dbReference>
<dbReference type="Proteomes" id="UP000295132">
    <property type="component" value="Unassembled WGS sequence"/>
</dbReference>
<reference evidence="2 3" key="1">
    <citation type="submission" date="2019-03" db="EMBL/GenBank/DDBJ databases">
        <title>Bacillus niacini sp. nov. a Nicotinate-Metabolizing Mesophile Isolated from Soil.</title>
        <authorList>
            <person name="Zhang G."/>
        </authorList>
    </citation>
    <scope>NUCLEOTIDE SEQUENCE [LARGE SCALE GENOMIC DNA]</scope>
    <source>
        <strain evidence="2 3">WN066</strain>
    </source>
</reference>
<dbReference type="EMBL" id="JAVGVR010000001">
    <property type="protein sequence ID" value="MDQ6595762.1"/>
    <property type="molecule type" value="Genomic_DNA"/>
</dbReference>
<keyword evidence="4" id="KW-1185">Reference proteome</keyword>
<proteinExistence type="predicted"/>
<dbReference type="AlphaFoldDB" id="A0A4R5VP48"/>
<evidence type="ECO:0000313" key="3">
    <source>
        <dbReference type="Proteomes" id="UP000295132"/>
    </source>
</evidence>
<evidence type="ECO:0000313" key="1">
    <source>
        <dbReference type="EMBL" id="MDQ6595762.1"/>
    </source>
</evidence>
<gene>
    <name evidence="2" type="ORF">E2K98_18460</name>
    <name evidence="1" type="ORF">RCG21_05035</name>
</gene>
<organism evidence="2 3">
    <name type="scientific">Bacillus salipaludis</name>
    <dbReference type="NCBI Taxonomy" id="2547811"/>
    <lineage>
        <taxon>Bacteria</taxon>
        <taxon>Bacillati</taxon>
        <taxon>Bacillota</taxon>
        <taxon>Bacilli</taxon>
        <taxon>Bacillales</taxon>
        <taxon>Bacillaceae</taxon>
        <taxon>Bacillus</taxon>
    </lineage>
</organism>
<evidence type="ECO:0000313" key="2">
    <source>
        <dbReference type="EMBL" id="TDK59900.1"/>
    </source>
</evidence>
<dbReference type="EMBL" id="SMYO01000008">
    <property type="protein sequence ID" value="TDK59900.1"/>
    <property type="molecule type" value="Genomic_DNA"/>
</dbReference>
<accession>A0A4R5VP48</accession>
<comment type="caution">
    <text evidence="2">The sequence shown here is derived from an EMBL/GenBank/DDBJ whole genome shotgun (WGS) entry which is preliminary data.</text>
</comment>
<reference evidence="1" key="2">
    <citation type="submission" date="2023-08" db="EMBL/GenBank/DDBJ databases">
        <title>Nitrogen cycling bacteria in agricultural field soils.</title>
        <authorList>
            <person name="Jang J."/>
        </authorList>
    </citation>
    <scope>NUCLEOTIDE SEQUENCE</scope>
    <source>
        <strain evidence="1">PS3-36</strain>
    </source>
</reference>
<name>A0A4R5VP48_9BACI</name>